<organism evidence="2 3">
    <name type="scientific">Saguinus oedipus</name>
    <name type="common">Cotton-top tamarin</name>
    <name type="synonym">Oedipomidas oedipus</name>
    <dbReference type="NCBI Taxonomy" id="9490"/>
    <lineage>
        <taxon>Eukaryota</taxon>
        <taxon>Metazoa</taxon>
        <taxon>Chordata</taxon>
        <taxon>Craniata</taxon>
        <taxon>Vertebrata</taxon>
        <taxon>Euteleostomi</taxon>
        <taxon>Mammalia</taxon>
        <taxon>Eutheria</taxon>
        <taxon>Euarchontoglires</taxon>
        <taxon>Primates</taxon>
        <taxon>Haplorrhini</taxon>
        <taxon>Platyrrhini</taxon>
        <taxon>Cebidae</taxon>
        <taxon>Callitrichinae</taxon>
        <taxon>Saguinus</taxon>
    </lineage>
</organism>
<proteinExistence type="predicted"/>
<evidence type="ECO:0000313" key="3">
    <source>
        <dbReference type="Proteomes" id="UP001266305"/>
    </source>
</evidence>
<accession>A0ABQ9VF08</accession>
<comment type="caution">
    <text evidence="2">The sequence shown here is derived from an EMBL/GenBank/DDBJ whole genome shotgun (WGS) entry which is preliminary data.</text>
</comment>
<keyword evidence="3" id="KW-1185">Reference proteome</keyword>
<feature type="region of interest" description="Disordered" evidence="1">
    <location>
        <begin position="27"/>
        <end position="66"/>
    </location>
</feature>
<gene>
    <name evidence="2" type="ORF">P7K49_016456</name>
</gene>
<feature type="non-terminal residue" evidence="2">
    <location>
        <position position="66"/>
    </location>
</feature>
<name>A0ABQ9VF08_SAGOE</name>
<dbReference type="EMBL" id="JASSZA010000007">
    <property type="protein sequence ID" value="KAK2106942.1"/>
    <property type="molecule type" value="Genomic_DNA"/>
</dbReference>
<protein>
    <submittedName>
        <fullName evidence="2">Uncharacterized protein</fullName>
    </submittedName>
</protein>
<evidence type="ECO:0000313" key="2">
    <source>
        <dbReference type="EMBL" id="KAK2106942.1"/>
    </source>
</evidence>
<dbReference type="Proteomes" id="UP001266305">
    <property type="component" value="Unassembled WGS sequence"/>
</dbReference>
<sequence length="66" mass="7047">NCSSSPRYQVTWLTLQPRTFWGLPPRTRTADSGTGNWAEVAPGGTAPPETQSAAPSLPALGRRARP</sequence>
<evidence type="ECO:0000256" key="1">
    <source>
        <dbReference type="SAM" id="MobiDB-lite"/>
    </source>
</evidence>
<feature type="non-terminal residue" evidence="2">
    <location>
        <position position="1"/>
    </location>
</feature>
<reference evidence="2 3" key="1">
    <citation type="submission" date="2023-05" db="EMBL/GenBank/DDBJ databases">
        <title>B98-5 Cell Line De Novo Hybrid Assembly: An Optical Mapping Approach.</title>
        <authorList>
            <person name="Kananen K."/>
            <person name="Auerbach J.A."/>
            <person name="Kautto E."/>
            <person name="Blachly J.S."/>
        </authorList>
    </citation>
    <scope>NUCLEOTIDE SEQUENCE [LARGE SCALE GENOMIC DNA]</scope>
    <source>
        <strain evidence="2">B95-8</strain>
        <tissue evidence="2">Cell line</tissue>
    </source>
</reference>